<keyword evidence="1" id="KW-1133">Transmembrane helix</keyword>
<dbReference type="OrthoDB" id="10006218at2759"/>
<keyword evidence="1" id="KW-0812">Transmembrane</keyword>
<dbReference type="EMBL" id="CAJNOO010000486">
    <property type="protein sequence ID" value="CAF0957426.1"/>
    <property type="molecule type" value="Genomic_DNA"/>
</dbReference>
<accession>A0A814DUG2</accession>
<dbReference type="AlphaFoldDB" id="A0A814DUG2"/>
<evidence type="ECO:0000256" key="1">
    <source>
        <dbReference type="SAM" id="Phobius"/>
    </source>
</evidence>
<dbReference type="PANTHER" id="PTHR32026">
    <property type="entry name" value="METHYLTRANSFERASE-LIKE PROTEIN 24"/>
    <property type="match status" value="1"/>
</dbReference>
<organism evidence="3 4">
    <name type="scientific">Rotaria sordida</name>
    <dbReference type="NCBI Taxonomy" id="392033"/>
    <lineage>
        <taxon>Eukaryota</taxon>
        <taxon>Metazoa</taxon>
        <taxon>Spiralia</taxon>
        <taxon>Gnathifera</taxon>
        <taxon>Rotifera</taxon>
        <taxon>Eurotatoria</taxon>
        <taxon>Bdelloidea</taxon>
        <taxon>Philodinida</taxon>
        <taxon>Philodinidae</taxon>
        <taxon>Rotaria</taxon>
    </lineage>
</organism>
<evidence type="ECO:0000313" key="3">
    <source>
        <dbReference type="EMBL" id="CAF0957426.1"/>
    </source>
</evidence>
<sequence length="214" mass="24596">MNWEPNFHCSHARRIGQMGDGGKWVCDPYRLNSRLDCLVYSVGSSGDFGFEVDMKKTMPHCEIHTFDQNQYSCPNGICIFHRITFGNGIHPPRSKNWTTIIQELNHTQRKIDILKIDIEGGEYSFFPTLMQSSTRFLPQQILVELHPKRNCDSDRERFEKIVTEISKELQNAHSFCTSTVAVWPNAHAGLYLYIYTMATAIILIILSLLSLLLL</sequence>
<evidence type="ECO:0000259" key="2">
    <source>
        <dbReference type="Pfam" id="PF13383"/>
    </source>
</evidence>
<dbReference type="Proteomes" id="UP000663882">
    <property type="component" value="Unassembled WGS sequence"/>
</dbReference>
<dbReference type="PANTHER" id="PTHR32026:SF27">
    <property type="entry name" value="METHYLTRANSFERASE FKBM DOMAIN-CONTAINING PROTEIN-RELATED"/>
    <property type="match status" value="1"/>
</dbReference>
<dbReference type="InterPro" id="IPR025714">
    <property type="entry name" value="Methyltranfer_dom"/>
</dbReference>
<name>A0A814DUG2_9BILA</name>
<keyword evidence="1" id="KW-0472">Membrane</keyword>
<feature type="domain" description="Methyltransferase" evidence="2">
    <location>
        <begin position="2"/>
        <end position="148"/>
    </location>
</feature>
<dbReference type="Pfam" id="PF13383">
    <property type="entry name" value="Methyltransf_22"/>
    <property type="match status" value="1"/>
</dbReference>
<protein>
    <recommendedName>
        <fullName evidence="2">Methyltransferase domain-containing protein</fullName>
    </recommendedName>
</protein>
<feature type="transmembrane region" description="Helical" evidence="1">
    <location>
        <begin position="190"/>
        <end position="213"/>
    </location>
</feature>
<dbReference type="InterPro" id="IPR026913">
    <property type="entry name" value="METTL24"/>
</dbReference>
<reference evidence="3" key="1">
    <citation type="submission" date="2021-02" db="EMBL/GenBank/DDBJ databases">
        <authorList>
            <person name="Nowell W R."/>
        </authorList>
    </citation>
    <scope>NUCLEOTIDE SEQUENCE</scope>
</reference>
<proteinExistence type="predicted"/>
<evidence type="ECO:0000313" key="4">
    <source>
        <dbReference type="Proteomes" id="UP000663882"/>
    </source>
</evidence>
<comment type="caution">
    <text evidence="3">The sequence shown here is derived from an EMBL/GenBank/DDBJ whole genome shotgun (WGS) entry which is preliminary data.</text>
</comment>
<gene>
    <name evidence="3" type="ORF">RFH988_LOCUS11961</name>
</gene>